<keyword evidence="4 5" id="KW-0119">Carbohydrate metabolism</keyword>
<dbReference type="GO" id="GO:0033499">
    <property type="term" value="P:galactose catabolic process via UDP-galactose, Leloir pathway"/>
    <property type="evidence" value="ECO:0007669"/>
    <property type="project" value="TreeGrafter"/>
</dbReference>
<evidence type="ECO:0000313" key="10">
    <source>
        <dbReference type="Proteomes" id="UP000533306"/>
    </source>
</evidence>
<comment type="similarity">
    <text evidence="2 5">Belongs to the aldose epimerase family.</text>
</comment>
<evidence type="ECO:0000313" key="9">
    <source>
        <dbReference type="EMBL" id="MBB6014323.1"/>
    </source>
</evidence>
<dbReference type="InterPro" id="IPR014718">
    <property type="entry name" value="GH-type_carb-bd"/>
</dbReference>
<dbReference type="UniPathway" id="UPA00242"/>
<protein>
    <recommendedName>
        <fullName evidence="5">Aldose 1-epimerase</fullName>
        <ecNumber evidence="5">5.1.3.3</ecNumber>
    </recommendedName>
</protein>
<dbReference type="InterPro" id="IPR015443">
    <property type="entry name" value="Aldose_1-epimerase"/>
</dbReference>
<dbReference type="Gene3D" id="2.70.98.10">
    <property type="match status" value="1"/>
</dbReference>
<evidence type="ECO:0000256" key="3">
    <source>
        <dbReference type="ARBA" id="ARBA00023235"/>
    </source>
</evidence>
<keyword evidence="3 5" id="KW-0413">Isomerase</keyword>
<evidence type="ECO:0000256" key="5">
    <source>
        <dbReference type="PIRNR" id="PIRNR005096"/>
    </source>
</evidence>
<comment type="caution">
    <text evidence="9">The sequence shown here is derived from an EMBL/GenBank/DDBJ whole genome shotgun (WGS) entry which is preliminary data.</text>
</comment>
<dbReference type="GO" id="GO:0030246">
    <property type="term" value="F:carbohydrate binding"/>
    <property type="evidence" value="ECO:0007669"/>
    <property type="project" value="InterPro"/>
</dbReference>
<evidence type="ECO:0000256" key="1">
    <source>
        <dbReference type="ARBA" id="ARBA00005028"/>
    </source>
</evidence>
<comment type="pathway">
    <text evidence="1 5">Carbohydrate metabolism; hexose metabolism.</text>
</comment>
<dbReference type="SUPFAM" id="SSF74650">
    <property type="entry name" value="Galactose mutarotase-like"/>
    <property type="match status" value="1"/>
</dbReference>
<reference evidence="9 10" key="1">
    <citation type="submission" date="2020-08" db="EMBL/GenBank/DDBJ databases">
        <title>Genomic Encyclopedia of Type Strains, Phase IV (KMG-IV): sequencing the most valuable type-strain genomes for metagenomic binning, comparative biology and taxonomic classification.</title>
        <authorList>
            <person name="Goeker M."/>
        </authorList>
    </citation>
    <scope>NUCLEOTIDE SEQUENCE [LARGE SCALE GENOMIC DNA]</scope>
    <source>
        <strain evidence="9 10">DSM 11099</strain>
    </source>
</reference>
<gene>
    <name evidence="9" type="ORF">HNR59_003717</name>
</gene>
<proteinExistence type="inferred from homology"/>
<dbReference type="AlphaFoldDB" id="A0A7W9S781"/>
<accession>A0A7W9S781</accession>
<dbReference type="GO" id="GO:0004034">
    <property type="term" value="F:aldose 1-epimerase activity"/>
    <property type="evidence" value="ECO:0007669"/>
    <property type="project" value="UniProtKB-EC"/>
</dbReference>
<dbReference type="EMBL" id="JACHEU010000005">
    <property type="protein sequence ID" value="MBB6014323.1"/>
    <property type="molecule type" value="Genomic_DNA"/>
</dbReference>
<dbReference type="PIRSF" id="PIRSF005096">
    <property type="entry name" value="GALM"/>
    <property type="match status" value="1"/>
</dbReference>
<keyword evidence="10" id="KW-1185">Reference proteome</keyword>
<comment type="catalytic activity">
    <reaction evidence="5">
        <text>alpha-D-glucose = beta-D-glucose</text>
        <dbReference type="Rhea" id="RHEA:10264"/>
        <dbReference type="ChEBI" id="CHEBI:15903"/>
        <dbReference type="ChEBI" id="CHEBI:17925"/>
        <dbReference type="EC" id="5.1.3.3"/>
    </reaction>
</comment>
<evidence type="ECO:0000256" key="8">
    <source>
        <dbReference type="PIRSR" id="PIRSR005096-3"/>
    </source>
</evidence>
<dbReference type="InterPro" id="IPR047215">
    <property type="entry name" value="Galactose_mutarotase-like"/>
</dbReference>
<dbReference type="GO" id="GO:0006006">
    <property type="term" value="P:glucose metabolic process"/>
    <property type="evidence" value="ECO:0007669"/>
    <property type="project" value="TreeGrafter"/>
</dbReference>
<sequence>MMEDRHDVIRIGAGGITAGVISFGASLTELIVPGRDGPVNVVLGFDNLSAYRTHGAFFGAIAGRCANRIAGGRAHIGGRDHRLDLNEHGRTHLHGGAEGFAVRDWTVERRSADCVLLSLVSPDGDQGYPGEMHASCFYRVEPGRLVIELEARTDRETLVNLAAHAYFNLDGGGSALDHRLRIAADAYTPVDADNIPTGEIRAVADSRFDFRRLRPVCREGGRFEGYDHNFVLARQAREAPAFAAQLEAARSGIAMDVLTTEPGLQFYDGGNLPVRERLHGGVQGVRHGGLCLEPQRFPDAVNHPGFADAVLRPGETYRQITEYRFGLL</sequence>
<feature type="binding site" evidence="8">
    <location>
        <begin position="164"/>
        <end position="166"/>
    </location>
    <ligand>
        <name>beta-D-galactose</name>
        <dbReference type="ChEBI" id="CHEBI:27667"/>
    </ligand>
</feature>
<dbReference type="CDD" id="cd09019">
    <property type="entry name" value="galactose_mutarotase_like"/>
    <property type="match status" value="1"/>
</dbReference>
<dbReference type="Proteomes" id="UP000533306">
    <property type="component" value="Unassembled WGS sequence"/>
</dbReference>
<feature type="active site" description="Proton acceptor" evidence="6">
    <location>
        <position position="293"/>
    </location>
</feature>
<dbReference type="NCBIfam" id="NF008277">
    <property type="entry name" value="PRK11055.1"/>
    <property type="match status" value="1"/>
</dbReference>
<evidence type="ECO:0000256" key="6">
    <source>
        <dbReference type="PIRSR" id="PIRSR005096-1"/>
    </source>
</evidence>
<dbReference type="RefSeq" id="WP_246374850.1">
    <property type="nucleotide sequence ID" value="NZ_JACHEU010000005.1"/>
</dbReference>
<organism evidence="9 10">
    <name type="scientific">Aquamicrobium lusatiense</name>
    <dbReference type="NCBI Taxonomy" id="89772"/>
    <lineage>
        <taxon>Bacteria</taxon>
        <taxon>Pseudomonadati</taxon>
        <taxon>Pseudomonadota</taxon>
        <taxon>Alphaproteobacteria</taxon>
        <taxon>Hyphomicrobiales</taxon>
        <taxon>Phyllobacteriaceae</taxon>
        <taxon>Aquamicrobium</taxon>
    </lineage>
</organism>
<dbReference type="EC" id="5.1.3.3" evidence="5"/>
<dbReference type="InterPro" id="IPR011013">
    <property type="entry name" value="Gal_mutarotase_sf_dom"/>
</dbReference>
<feature type="binding site" evidence="8">
    <location>
        <begin position="67"/>
        <end position="68"/>
    </location>
    <ligand>
        <name>beta-D-galactose</name>
        <dbReference type="ChEBI" id="CHEBI:27667"/>
    </ligand>
</feature>
<name>A0A7W9S781_9HYPH</name>
<evidence type="ECO:0000256" key="4">
    <source>
        <dbReference type="ARBA" id="ARBA00023277"/>
    </source>
</evidence>
<feature type="active site" description="Proton donor" evidence="6">
    <location>
        <position position="164"/>
    </location>
</feature>
<dbReference type="PANTHER" id="PTHR10091">
    <property type="entry name" value="ALDOSE-1-EPIMERASE"/>
    <property type="match status" value="1"/>
</dbReference>
<feature type="binding site" evidence="7">
    <location>
        <position position="227"/>
    </location>
    <ligand>
        <name>beta-D-galactose</name>
        <dbReference type="ChEBI" id="CHEBI:27667"/>
    </ligand>
</feature>
<dbReference type="InterPro" id="IPR008183">
    <property type="entry name" value="Aldose_1/G6P_1-epimerase"/>
</dbReference>
<evidence type="ECO:0000256" key="2">
    <source>
        <dbReference type="ARBA" id="ARBA00006206"/>
    </source>
</evidence>
<dbReference type="PANTHER" id="PTHR10091:SF49">
    <property type="entry name" value="ALDOSE 1-EPIMERASE"/>
    <property type="match status" value="1"/>
</dbReference>
<evidence type="ECO:0000256" key="7">
    <source>
        <dbReference type="PIRSR" id="PIRSR005096-2"/>
    </source>
</evidence>
<dbReference type="Pfam" id="PF01263">
    <property type="entry name" value="Aldose_epim"/>
    <property type="match status" value="1"/>
</dbReference>